<accession>A0A327NT67</accession>
<keyword evidence="3" id="KW-1185">Reference proteome</keyword>
<evidence type="ECO:0000313" key="2">
    <source>
        <dbReference type="EMBL" id="RAI77649.1"/>
    </source>
</evidence>
<evidence type="ECO:0000313" key="3">
    <source>
        <dbReference type="Proteomes" id="UP000249016"/>
    </source>
</evidence>
<sequence length="122" mass="13515">MATVNQTVSVDTEAKEIVLAFVRAINDDDFKTARQLASDSMTFKGVLGSRDGGDAYIQDMEKMKLKYAIQKAFVDGNDVCLLYDLTMSGKTIFGCGWYQVEKGKVQSLKVLFDPRPFLEGGN</sequence>
<organism evidence="2 3">
    <name type="scientific">Spirosoma telluris</name>
    <dbReference type="NCBI Taxonomy" id="2183553"/>
    <lineage>
        <taxon>Bacteria</taxon>
        <taxon>Pseudomonadati</taxon>
        <taxon>Bacteroidota</taxon>
        <taxon>Cytophagia</taxon>
        <taxon>Cytophagales</taxon>
        <taxon>Cytophagaceae</taxon>
        <taxon>Spirosoma</taxon>
    </lineage>
</organism>
<protein>
    <submittedName>
        <fullName evidence="2">Nuclear transport factor 2 family protein</fullName>
    </submittedName>
</protein>
<feature type="domain" description="SnoaL-like" evidence="1">
    <location>
        <begin position="18"/>
        <end position="106"/>
    </location>
</feature>
<dbReference type="InterPro" id="IPR032710">
    <property type="entry name" value="NTF2-like_dom_sf"/>
</dbReference>
<dbReference type="Proteomes" id="UP000249016">
    <property type="component" value="Unassembled WGS sequence"/>
</dbReference>
<name>A0A327NT67_9BACT</name>
<gene>
    <name evidence="2" type="ORF">HMF3257_32280</name>
</gene>
<dbReference type="EMBL" id="QLII01000001">
    <property type="protein sequence ID" value="RAI77649.1"/>
    <property type="molecule type" value="Genomic_DNA"/>
</dbReference>
<dbReference type="Pfam" id="PF12680">
    <property type="entry name" value="SnoaL_2"/>
    <property type="match status" value="1"/>
</dbReference>
<comment type="caution">
    <text evidence="2">The sequence shown here is derived from an EMBL/GenBank/DDBJ whole genome shotgun (WGS) entry which is preliminary data.</text>
</comment>
<dbReference type="Gene3D" id="3.10.450.50">
    <property type="match status" value="1"/>
</dbReference>
<dbReference type="SUPFAM" id="SSF54427">
    <property type="entry name" value="NTF2-like"/>
    <property type="match status" value="1"/>
</dbReference>
<dbReference type="AlphaFoldDB" id="A0A327NT67"/>
<dbReference type="InterPro" id="IPR037401">
    <property type="entry name" value="SnoaL-like"/>
</dbReference>
<reference evidence="2 3" key="1">
    <citation type="submission" date="2018-06" db="EMBL/GenBank/DDBJ databases">
        <title>Spirosoma sp. HMF3257 Genome sequencing and assembly.</title>
        <authorList>
            <person name="Kang H."/>
            <person name="Cha I."/>
            <person name="Kim H."/>
            <person name="Kang J."/>
            <person name="Joh K."/>
        </authorList>
    </citation>
    <scope>NUCLEOTIDE SEQUENCE [LARGE SCALE GENOMIC DNA]</scope>
    <source>
        <strain evidence="2 3">HMF3257</strain>
    </source>
</reference>
<evidence type="ECO:0000259" key="1">
    <source>
        <dbReference type="Pfam" id="PF12680"/>
    </source>
</evidence>
<dbReference type="OrthoDB" id="795653at2"/>
<proteinExistence type="predicted"/>
<dbReference type="RefSeq" id="WP_111348517.1">
    <property type="nucleotide sequence ID" value="NZ_QLII01000001.1"/>
</dbReference>